<sequence length="77" mass="8543">MQRLTCSYVQLANENVITGNATDFDATLSSLSRRCRLAGSRTPTVRRSILNASSTRRLWSKCYHSSCRPDCDIVGSS</sequence>
<comment type="caution">
    <text evidence="1">The sequence shown here is derived from an EMBL/GenBank/DDBJ whole genome shotgun (WGS) entry which is preliminary data.</text>
</comment>
<protein>
    <submittedName>
        <fullName evidence="1">Uncharacterized protein</fullName>
    </submittedName>
</protein>
<keyword evidence="2" id="KW-1185">Reference proteome</keyword>
<proteinExistence type="predicted"/>
<evidence type="ECO:0000313" key="2">
    <source>
        <dbReference type="Proteomes" id="UP000037510"/>
    </source>
</evidence>
<organism evidence="1 2">
    <name type="scientific">Operophtera brumata</name>
    <name type="common">Winter moth</name>
    <name type="synonym">Phalaena brumata</name>
    <dbReference type="NCBI Taxonomy" id="104452"/>
    <lineage>
        <taxon>Eukaryota</taxon>
        <taxon>Metazoa</taxon>
        <taxon>Ecdysozoa</taxon>
        <taxon>Arthropoda</taxon>
        <taxon>Hexapoda</taxon>
        <taxon>Insecta</taxon>
        <taxon>Pterygota</taxon>
        <taxon>Neoptera</taxon>
        <taxon>Endopterygota</taxon>
        <taxon>Lepidoptera</taxon>
        <taxon>Glossata</taxon>
        <taxon>Ditrysia</taxon>
        <taxon>Geometroidea</taxon>
        <taxon>Geometridae</taxon>
        <taxon>Larentiinae</taxon>
        <taxon>Operophtera</taxon>
    </lineage>
</organism>
<dbReference type="Proteomes" id="UP000037510">
    <property type="component" value="Unassembled WGS sequence"/>
</dbReference>
<reference evidence="1 2" key="1">
    <citation type="journal article" date="2015" name="Genome Biol. Evol.">
        <title>The genome of winter moth (Operophtera brumata) provides a genomic perspective on sexual dimorphism and phenology.</title>
        <authorList>
            <person name="Derks M.F."/>
            <person name="Smit S."/>
            <person name="Salis L."/>
            <person name="Schijlen E."/>
            <person name="Bossers A."/>
            <person name="Mateman C."/>
            <person name="Pijl A.S."/>
            <person name="de Ridder D."/>
            <person name="Groenen M.A."/>
            <person name="Visser M.E."/>
            <person name="Megens H.J."/>
        </authorList>
    </citation>
    <scope>NUCLEOTIDE SEQUENCE [LARGE SCALE GENOMIC DNA]</scope>
    <source>
        <strain evidence="1">WM2013NL</strain>
        <tissue evidence="1">Head and thorax</tissue>
    </source>
</reference>
<evidence type="ECO:0000313" key="1">
    <source>
        <dbReference type="EMBL" id="KOB66656.1"/>
    </source>
</evidence>
<dbReference type="EMBL" id="JTDY01005766">
    <property type="protein sequence ID" value="KOB66656.1"/>
    <property type="molecule type" value="Genomic_DNA"/>
</dbReference>
<accession>A0A0L7KUD3</accession>
<gene>
    <name evidence="1" type="ORF">OBRU01_20929</name>
</gene>
<name>A0A0L7KUD3_OPEBR</name>
<dbReference type="AlphaFoldDB" id="A0A0L7KUD3"/>